<dbReference type="GO" id="GO:0019213">
    <property type="term" value="F:deacetylase activity"/>
    <property type="evidence" value="ECO:0007669"/>
    <property type="project" value="InterPro"/>
</dbReference>
<accession>A0A0F9MM76</accession>
<dbReference type="PANTHER" id="PTHR12993">
    <property type="entry name" value="N-ACETYLGLUCOSAMINYL-PHOSPHATIDYLINOSITOL DE-N-ACETYLASE-RELATED"/>
    <property type="match status" value="1"/>
</dbReference>
<proteinExistence type="predicted"/>
<evidence type="ECO:0008006" key="2">
    <source>
        <dbReference type="Google" id="ProtNLM"/>
    </source>
</evidence>
<dbReference type="InterPro" id="IPR024078">
    <property type="entry name" value="LmbE-like_dom_sf"/>
</dbReference>
<dbReference type="Pfam" id="PF02585">
    <property type="entry name" value="PIG-L"/>
    <property type="match status" value="1"/>
</dbReference>
<protein>
    <recommendedName>
        <fullName evidence="2">Bacillithiol biosynthesis deacetylase BshB1</fullName>
    </recommendedName>
</protein>
<organism evidence="1">
    <name type="scientific">marine sediment metagenome</name>
    <dbReference type="NCBI Taxonomy" id="412755"/>
    <lineage>
        <taxon>unclassified sequences</taxon>
        <taxon>metagenomes</taxon>
        <taxon>ecological metagenomes</taxon>
    </lineage>
</organism>
<dbReference type="Gene3D" id="3.40.50.10320">
    <property type="entry name" value="LmbE-like"/>
    <property type="match status" value="1"/>
</dbReference>
<dbReference type="InterPro" id="IPR003737">
    <property type="entry name" value="GlcNAc_PI_deacetylase-related"/>
</dbReference>
<dbReference type="InterPro" id="IPR023842">
    <property type="entry name" value="Bacillithiol_biosynth_BshB1"/>
</dbReference>
<dbReference type="SUPFAM" id="SSF102588">
    <property type="entry name" value="LmbE-like"/>
    <property type="match status" value="1"/>
</dbReference>
<sequence length="245" mass="28306">MKLDALAFGAHADDVELACSGTIIKLGASGHKTGVITLTRGEMATRGSAKIRAQEFAQSAKIMGLASHKMLDIPDGRIEVTWENKIRIIKEIRTYKPRIVFTPYWISRHPDHEKTSYLVREAAYLSGLKKLKTDQEPYKPYKVIYYQTRFEFKPSFIVDISDFHAQKMKTILSYKSQFHHQNKAEFGNDETLLSRPEFLDRIETRDKQYGTYIGVKYGEPFLVREAIKINDPVDFFDKEYLETIP</sequence>
<dbReference type="AlphaFoldDB" id="A0A0F9MM76"/>
<dbReference type="GO" id="GO:0071793">
    <property type="term" value="P:bacillithiol biosynthetic process"/>
    <property type="evidence" value="ECO:0007669"/>
    <property type="project" value="InterPro"/>
</dbReference>
<gene>
    <name evidence="1" type="ORF">LCGC14_1073670</name>
</gene>
<reference evidence="1" key="1">
    <citation type="journal article" date="2015" name="Nature">
        <title>Complex archaea that bridge the gap between prokaryotes and eukaryotes.</title>
        <authorList>
            <person name="Spang A."/>
            <person name="Saw J.H."/>
            <person name="Jorgensen S.L."/>
            <person name="Zaremba-Niedzwiedzka K."/>
            <person name="Martijn J."/>
            <person name="Lind A.E."/>
            <person name="van Eijk R."/>
            <person name="Schleper C."/>
            <person name="Guy L."/>
            <person name="Ettema T.J."/>
        </authorList>
    </citation>
    <scope>NUCLEOTIDE SEQUENCE</scope>
</reference>
<dbReference type="EMBL" id="LAZR01004644">
    <property type="protein sequence ID" value="KKN06789.1"/>
    <property type="molecule type" value="Genomic_DNA"/>
</dbReference>
<name>A0A0F9MM76_9ZZZZ</name>
<evidence type="ECO:0000313" key="1">
    <source>
        <dbReference type="EMBL" id="KKN06789.1"/>
    </source>
</evidence>
<dbReference type="GO" id="GO:0016811">
    <property type="term" value="F:hydrolase activity, acting on carbon-nitrogen (but not peptide) bonds, in linear amides"/>
    <property type="evidence" value="ECO:0007669"/>
    <property type="project" value="TreeGrafter"/>
</dbReference>
<dbReference type="NCBIfam" id="TIGR04001">
    <property type="entry name" value="thiol_BshB1"/>
    <property type="match status" value="1"/>
</dbReference>
<dbReference type="PANTHER" id="PTHR12993:SF30">
    <property type="entry name" value="N-ACETYL-ALPHA-D-GLUCOSAMINYL L-MALATE DEACETYLASE 1"/>
    <property type="match status" value="1"/>
</dbReference>
<comment type="caution">
    <text evidence="1">The sequence shown here is derived from an EMBL/GenBank/DDBJ whole genome shotgun (WGS) entry which is preliminary data.</text>
</comment>